<dbReference type="EMBL" id="JAOPGA020001101">
    <property type="protein sequence ID" value="KAL0485033.1"/>
    <property type="molecule type" value="Genomic_DNA"/>
</dbReference>
<keyword evidence="2" id="KW-1185">Reference proteome</keyword>
<dbReference type="AlphaFoldDB" id="A0AAW2Z7V6"/>
<accession>A0AAW2Z7V6</accession>
<name>A0AAW2Z7V6_9EUKA</name>
<sequence length="325" mass="37402">MQKCPTSLCNMGSVNHYDTLNQNNVTNTARLAQKIEHANQLHIESPHRYIKCTNLNAQNVPSFPYHPEPRKKCEHLLCFQSEINDIPVENLNYDRFSGAPEPYVYFKSLTEKRRDGNRVIFSLNDKVIKIIQAKLDHNVVQFYVCSNGLIVSSIYISNHTGTIRSLFGYQHKKMYAFCTRKAWVSSGFALMQSKFYGQTANFLLDFYGKTCLETPMKLFLNNVSERSRYIIPGEEKSSLQDLPAKHKEFDHTQTHQPKKELKKKIQTFMDDKSKMHLNINCADDNLPIDCQPTNVVFQSTVSIVFFSNICMITPGAPCFVVKNHQ</sequence>
<dbReference type="Proteomes" id="UP001431209">
    <property type="component" value="Unassembled WGS sequence"/>
</dbReference>
<protein>
    <submittedName>
        <fullName evidence="1">Uncharacterized protein</fullName>
    </submittedName>
</protein>
<evidence type="ECO:0000313" key="2">
    <source>
        <dbReference type="Proteomes" id="UP001431209"/>
    </source>
</evidence>
<gene>
    <name evidence="1" type="ORF">AKO1_003745</name>
</gene>
<organism evidence="1 2">
    <name type="scientific">Acrasis kona</name>
    <dbReference type="NCBI Taxonomy" id="1008807"/>
    <lineage>
        <taxon>Eukaryota</taxon>
        <taxon>Discoba</taxon>
        <taxon>Heterolobosea</taxon>
        <taxon>Tetramitia</taxon>
        <taxon>Eutetramitia</taxon>
        <taxon>Acrasidae</taxon>
        <taxon>Acrasis</taxon>
    </lineage>
</organism>
<evidence type="ECO:0000313" key="1">
    <source>
        <dbReference type="EMBL" id="KAL0485033.1"/>
    </source>
</evidence>
<comment type="caution">
    <text evidence="1">The sequence shown here is derived from an EMBL/GenBank/DDBJ whole genome shotgun (WGS) entry which is preliminary data.</text>
</comment>
<proteinExistence type="predicted"/>
<reference evidence="1 2" key="1">
    <citation type="submission" date="2024-03" db="EMBL/GenBank/DDBJ databases">
        <title>The Acrasis kona genome and developmental transcriptomes reveal deep origins of eukaryotic multicellular pathways.</title>
        <authorList>
            <person name="Sheikh S."/>
            <person name="Fu C.-J."/>
            <person name="Brown M.W."/>
            <person name="Baldauf S.L."/>
        </authorList>
    </citation>
    <scope>NUCLEOTIDE SEQUENCE [LARGE SCALE GENOMIC DNA]</scope>
    <source>
        <strain evidence="1 2">ATCC MYA-3509</strain>
    </source>
</reference>